<dbReference type="Proteomes" id="UP001500418">
    <property type="component" value="Unassembled WGS sequence"/>
</dbReference>
<evidence type="ECO:0000313" key="7">
    <source>
        <dbReference type="EMBL" id="GAA0944777.1"/>
    </source>
</evidence>
<dbReference type="Pfam" id="PF00389">
    <property type="entry name" value="2-Hacid_dh"/>
    <property type="match status" value="1"/>
</dbReference>
<evidence type="ECO:0000313" key="8">
    <source>
        <dbReference type="Proteomes" id="UP001500418"/>
    </source>
</evidence>
<reference evidence="7 8" key="1">
    <citation type="journal article" date="2019" name="Int. J. Syst. Evol. Microbiol.">
        <title>The Global Catalogue of Microorganisms (GCM) 10K type strain sequencing project: providing services to taxonomists for standard genome sequencing and annotation.</title>
        <authorList>
            <consortium name="The Broad Institute Genomics Platform"/>
            <consortium name="The Broad Institute Genome Sequencing Center for Infectious Disease"/>
            <person name="Wu L."/>
            <person name="Ma J."/>
        </authorList>
    </citation>
    <scope>NUCLEOTIDE SEQUENCE [LARGE SCALE GENOMIC DNA]</scope>
    <source>
        <strain evidence="7 8">JCM 11444</strain>
    </source>
</reference>
<evidence type="ECO:0000259" key="6">
    <source>
        <dbReference type="Pfam" id="PF02826"/>
    </source>
</evidence>
<organism evidence="7 8">
    <name type="scientific">Streptomyces rhizosphaericus</name>
    <dbReference type="NCBI Taxonomy" id="114699"/>
    <lineage>
        <taxon>Bacteria</taxon>
        <taxon>Bacillati</taxon>
        <taxon>Actinomycetota</taxon>
        <taxon>Actinomycetes</taxon>
        <taxon>Kitasatosporales</taxon>
        <taxon>Streptomycetaceae</taxon>
        <taxon>Streptomyces</taxon>
        <taxon>Streptomyces violaceusniger group</taxon>
    </lineage>
</organism>
<evidence type="ECO:0000256" key="2">
    <source>
        <dbReference type="ARBA" id="ARBA00023002"/>
    </source>
</evidence>
<comment type="caution">
    <text evidence="7">The sequence shown here is derived from an EMBL/GenBank/DDBJ whole genome shotgun (WGS) entry which is preliminary data.</text>
</comment>
<keyword evidence="3" id="KW-0520">NAD</keyword>
<sequence>MNSLVVLVCLESPHAFWQLSDEHVKTLRTAFPSVHFRIATNDTITEYLPNAQVYFGWRFQPGWFRVAPSLAWIASPAAGTDHLPVAEAQMAGLTVTRSYGFHGPPMAEHAMGLILGFSRGLFTSSRLQRTQRWWKDDLAEEFFDLAGATMAIVGCGSIGAHLARAARSFGMHVLGVRRKPPATGSGPDGITWMRTDDILKAVGSADVVVDLLPATDATRRFFDREVFAGFKPGSLFVNLGRASTVDQTALLEALDTGRLRGAALDVTNPRPLPMGHPLRWHPRVVLSPKSAAFSHTYMDDAVAFFADNLRRYLAEAPLNGMVTAPTAPTSATGG</sequence>
<dbReference type="InterPro" id="IPR006140">
    <property type="entry name" value="D-isomer_DH_NAD-bd"/>
</dbReference>
<dbReference type="PANTHER" id="PTHR43333">
    <property type="entry name" value="2-HACID_DH_C DOMAIN-CONTAINING PROTEIN"/>
    <property type="match status" value="1"/>
</dbReference>
<dbReference type="InterPro" id="IPR006139">
    <property type="entry name" value="D-isomer_2_OHA_DH_cat_dom"/>
</dbReference>
<keyword evidence="2 4" id="KW-0560">Oxidoreductase</keyword>
<name>A0ABN1QMX6_9ACTN</name>
<proteinExistence type="inferred from homology"/>
<dbReference type="PANTHER" id="PTHR43333:SF1">
    <property type="entry name" value="D-ISOMER SPECIFIC 2-HYDROXYACID DEHYDROGENASE NAD-BINDING DOMAIN-CONTAINING PROTEIN"/>
    <property type="match status" value="1"/>
</dbReference>
<protein>
    <submittedName>
        <fullName evidence="7">Phosphoglycerate dehydrogenase</fullName>
    </submittedName>
</protein>
<dbReference type="CDD" id="cd05300">
    <property type="entry name" value="2-Hacid_dh_1"/>
    <property type="match status" value="1"/>
</dbReference>
<feature type="domain" description="D-isomer specific 2-hydroxyacid dehydrogenase NAD-binding" evidence="6">
    <location>
        <begin position="111"/>
        <end position="288"/>
    </location>
</feature>
<keyword evidence="8" id="KW-1185">Reference proteome</keyword>
<dbReference type="Pfam" id="PF02826">
    <property type="entry name" value="2-Hacid_dh_C"/>
    <property type="match status" value="1"/>
</dbReference>
<accession>A0ABN1QMX6</accession>
<gene>
    <name evidence="7" type="ORF">GCM10009575_063100</name>
</gene>
<evidence type="ECO:0000256" key="3">
    <source>
        <dbReference type="ARBA" id="ARBA00023027"/>
    </source>
</evidence>
<comment type="similarity">
    <text evidence="1 4">Belongs to the D-isomer specific 2-hydroxyacid dehydrogenase family.</text>
</comment>
<evidence type="ECO:0000256" key="1">
    <source>
        <dbReference type="ARBA" id="ARBA00005854"/>
    </source>
</evidence>
<evidence type="ECO:0000259" key="5">
    <source>
        <dbReference type="Pfam" id="PF00389"/>
    </source>
</evidence>
<dbReference type="EMBL" id="BAAAID010000048">
    <property type="protein sequence ID" value="GAA0944777.1"/>
    <property type="molecule type" value="Genomic_DNA"/>
</dbReference>
<evidence type="ECO:0000256" key="4">
    <source>
        <dbReference type="RuleBase" id="RU003719"/>
    </source>
</evidence>
<feature type="domain" description="D-isomer specific 2-hydroxyacid dehydrogenase catalytic" evidence="5">
    <location>
        <begin position="64"/>
        <end position="322"/>
    </location>
</feature>